<accession>A0A8J8SEW6</accession>
<protein>
    <submittedName>
        <fullName evidence="4">Ketose-bisphosphate aldolase</fullName>
    </submittedName>
</protein>
<feature type="binding site" evidence="2">
    <location>
        <begin position="207"/>
        <end position="209"/>
    </location>
    <ligand>
        <name>dihydroxyacetone phosphate</name>
        <dbReference type="ChEBI" id="CHEBI:57642"/>
    </ligand>
</feature>
<sequence length="298" mass="32362">MPLVNMTSMLAHADYHGYGVGAFNTLSIEAVRGAIRAAEELRSPIILQLAQVQLDIAPLNYMAPVMLQAAQNATVPVVVHFDHGEDMDHIKQALDLGFSSVMYDGASYPMLENMHLSKIAVDLAHTYDATCEAELGRVGGSEDGSKDLAMLLTDVQEVKTFIAGTGVDALAIAIGNAHGAYKESPNIQFQRLREINRMTEVPLVLHGGSGISEEDFRKSVKGGIQKINVATALQQDIVAEVHKLCHGSFKKPSYSKMYTVIEEAVFRAVKRHITLFMSDGKAGVNEDKIAYCDVKSNG</sequence>
<dbReference type="AlphaFoldDB" id="A0A8J8SEW6"/>
<feature type="binding site" evidence="3">
    <location>
        <position position="83"/>
    </location>
    <ligand>
        <name>Zn(2+)</name>
        <dbReference type="ChEBI" id="CHEBI:29105"/>
        <label>1</label>
        <note>catalytic</note>
    </ligand>
</feature>
<name>A0A8J8SEW6_9FIRM</name>
<evidence type="ECO:0000313" key="5">
    <source>
        <dbReference type="Proteomes" id="UP000683246"/>
    </source>
</evidence>
<feature type="binding site" evidence="3">
    <location>
        <position position="178"/>
    </location>
    <ligand>
        <name>Zn(2+)</name>
        <dbReference type="ChEBI" id="CHEBI:29105"/>
        <label>1</label>
        <note>catalytic</note>
    </ligand>
</feature>
<evidence type="ECO:0000256" key="1">
    <source>
        <dbReference type="PIRSR" id="PIRSR001359-1"/>
    </source>
</evidence>
<dbReference type="GO" id="GO:0005975">
    <property type="term" value="P:carbohydrate metabolic process"/>
    <property type="evidence" value="ECO:0007669"/>
    <property type="project" value="InterPro"/>
</dbReference>
<reference evidence="4" key="1">
    <citation type="submission" date="2020-07" db="EMBL/GenBank/DDBJ databases">
        <title>Vallitalea pronyensis genome.</title>
        <authorList>
            <person name="Postec A."/>
        </authorList>
    </citation>
    <scope>NUCLEOTIDE SEQUENCE</scope>
    <source>
        <strain evidence="4">FatNI3</strain>
    </source>
</reference>
<dbReference type="RefSeq" id="WP_212696485.1">
    <property type="nucleotide sequence ID" value="NZ_CP058649.1"/>
</dbReference>
<feature type="binding site" evidence="2">
    <location>
        <begin position="228"/>
        <end position="231"/>
    </location>
    <ligand>
        <name>dihydroxyacetone phosphate</name>
        <dbReference type="ChEBI" id="CHEBI:57642"/>
    </ligand>
</feature>
<dbReference type="CDD" id="cd00947">
    <property type="entry name" value="TBP_aldolase_IIB"/>
    <property type="match status" value="1"/>
</dbReference>
<evidence type="ECO:0000313" key="4">
    <source>
        <dbReference type="EMBL" id="QUI21026.1"/>
    </source>
</evidence>
<dbReference type="PIRSF" id="PIRSF001359">
    <property type="entry name" value="F_bP_aldolase_II"/>
    <property type="match status" value="1"/>
</dbReference>
<evidence type="ECO:0000256" key="2">
    <source>
        <dbReference type="PIRSR" id="PIRSR001359-2"/>
    </source>
</evidence>
<dbReference type="EMBL" id="CP058649">
    <property type="protein sequence ID" value="QUI21026.1"/>
    <property type="molecule type" value="Genomic_DNA"/>
</dbReference>
<feature type="binding site" evidence="3">
    <location>
        <position position="104"/>
    </location>
    <ligand>
        <name>Zn(2+)</name>
        <dbReference type="ChEBI" id="CHEBI:29105"/>
        <label>2</label>
    </ligand>
</feature>
<dbReference type="PANTHER" id="PTHR30304">
    <property type="entry name" value="D-TAGATOSE-1,6-BISPHOSPHATE ALDOLASE"/>
    <property type="match status" value="1"/>
</dbReference>
<dbReference type="KEGG" id="vpy:HZI73_01380"/>
<evidence type="ECO:0000256" key="3">
    <source>
        <dbReference type="PIRSR" id="PIRSR001359-3"/>
    </source>
</evidence>
<organism evidence="4 5">
    <name type="scientific">Vallitalea pronyensis</name>
    <dbReference type="NCBI Taxonomy" id="1348613"/>
    <lineage>
        <taxon>Bacteria</taxon>
        <taxon>Bacillati</taxon>
        <taxon>Bacillota</taxon>
        <taxon>Clostridia</taxon>
        <taxon>Lachnospirales</taxon>
        <taxon>Vallitaleaceae</taxon>
        <taxon>Vallitalea</taxon>
    </lineage>
</organism>
<dbReference type="InterPro" id="IPR000771">
    <property type="entry name" value="FBA_II"/>
</dbReference>
<keyword evidence="3" id="KW-0479">Metal-binding</keyword>
<dbReference type="PANTHER" id="PTHR30304:SF0">
    <property type="entry name" value="D-TAGATOSE-1,6-BISPHOSPHATE ALDOLASE SUBUNIT GATY-RELATED"/>
    <property type="match status" value="1"/>
</dbReference>
<dbReference type="InterPro" id="IPR013785">
    <property type="entry name" value="Aldolase_TIM"/>
</dbReference>
<keyword evidence="5" id="KW-1185">Reference proteome</keyword>
<proteinExistence type="predicted"/>
<feature type="binding site" evidence="3">
    <location>
        <position position="134"/>
    </location>
    <ligand>
        <name>Zn(2+)</name>
        <dbReference type="ChEBI" id="CHEBI:29105"/>
        <label>2</label>
    </ligand>
</feature>
<dbReference type="GO" id="GO:0016832">
    <property type="term" value="F:aldehyde-lyase activity"/>
    <property type="evidence" value="ECO:0007669"/>
    <property type="project" value="InterPro"/>
</dbReference>
<dbReference type="Pfam" id="PF01116">
    <property type="entry name" value="F_bP_aldolase"/>
    <property type="match status" value="1"/>
</dbReference>
<feature type="active site" description="Proton donor" evidence="1">
    <location>
        <position position="82"/>
    </location>
</feature>
<dbReference type="InterPro" id="IPR050246">
    <property type="entry name" value="Class_II_FBP_aldolase"/>
</dbReference>
<feature type="binding site" evidence="2">
    <location>
        <position position="179"/>
    </location>
    <ligand>
        <name>dihydroxyacetone phosphate</name>
        <dbReference type="ChEBI" id="CHEBI:57642"/>
    </ligand>
</feature>
<feature type="binding site" evidence="3">
    <location>
        <position position="206"/>
    </location>
    <ligand>
        <name>Zn(2+)</name>
        <dbReference type="ChEBI" id="CHEBI:29105"/>
        <label>1</label>
        <note>catalytic</note>
    </ligand>
</feature>
<dbReference type="NCBIfam" id="TIGR00167">
    <property type="entry name" value="cbbA"/>
    <property type="match status" value="1"/>
</dbReference>
<dbReference type="SUPFAM" id="SSF51569">
    <property type="entry name" value="Aldolase"/>
    <property type="match status" value="1"/>
</dbReference>
<dbReference type="Gene3D" id="3.20.20.70">
    <property type="entry name" value="Aldolase class I"/>
    <property type="match status" value="1"/>
</dbReference>
<comment type="cofactor">
    <cofactor evidence="3">
        <name>Zn(2+)</name>
        <dbReference type="ChEBI" id="CHEBI:29105"/>
    </cofactor>
    <text evidence="3">Binds 2 Zn(2+) ions per subunit. One is catalytic and the other provides a structural contribution.</text>
</comment>
<keyword evidence="3" id="KW-0862">Zinc</keyword>
<gene>
    <name evidence="4" type="ORF">HZI73_01380</name>
</gene>
<dbReference type="GO" id="GO:0008270">
    <property type="term" value="F:zinc ion binding"/>
    <property type="evidence" value="ECO:0007669"/>
    <property type="project" value="InterPro"/>
</dbReference>
<dbReference type="Proteomes" id="UP000683246">
    <property type="component" value="Chromosome"/>
</dbReference>